<name>A0A380W7P3_AFIFE</name>
<keyword evidence="3" id="KW-0067">ATP-binding</keyword>
<keyword evidence="1" id="KW-0547">Nucleotide-binding</keyword>
<gene>
    <name evidence="5" type="ORF">NCTC12722_02184</name>
</gene>
<dbReference type="AlphaFoldDB" id="A0A380W7P3"/>
<dbReference type="PANTHER" id="PTHR43309:SF5">
    <property type="entry name" value="5-OXOPROLINASE SUBUNIT C"/>
    <property type="match status" value="1"/>
</dbReference>
<dbReference type="SUPFAM" id="SSF50891">
    <property type="entry name" value="Cyclophilin-like"/>
    <property type="match status" value="1"/>
</dbReference>
<protein>
    <submittedName>
        <fullName evidence="5">Allophanate hydrolase subunit 2</fullName>
    </submittedName>
</protein>
<accession>A0A380W7P3</accession>
<dbReference type="RefSeq" id="WP_002715805.1">
    <property type="nucleotide sequence ID" value="NZ_UFSI01000001.1"/>
</dbReference>
<dbReference type="InterPro" id="IPR029000">
    <property type="entry name" value="Cyclophilin-like_dom_sf"/>
</dbReference>
<feature type="domain" description="Carboxyltransferase" evidence="4">
    <location>
        <begin position="25"/>
        <end position="298"/>
    </location>
</feature>
<dbReference type="Pfam" id="PF02626">
    <property type="entry name" value="CT_A_B"/>
    <property type="match status" value="1"/>
</dbReference>
<sequence>MNALDIITAGPLTSVQDFGRFGAQRYGLTPSGAMDRLSLAAANALVGRPLSAPAIEIGPTKTVFVARGGPLCVALTGALRFARIGGDACPLYRTFTLRDGDTLTLDAARKGVFSYLAVAGDLTGEATFGSFSVNARAGLGSPYPRPLRSSDRLAFENVTSLPDRSMIPPVFGEGYIRVVPGPQHDEFGKSAEIFCNSLWRISPTSDRMGYRLEGPVLTHAGNFNIVSDGTVDGSIQVAGGQPIVLMKDRGTTGGYPKIATIISADLGRFAQTRPRHTLRFVAIDVAAAQQEARAFHALLQSLPDRIRNSA</sequence>
<dbReference type="NCBIfam" id="TIGR00724">
    <property type="entry name" value="urea_amlyse_rel"/>
    <property type="match status" value="1"/>
</dbReference>
<evidence type="ECO:0000256" key="3">
    <source>
        <dbReference type="ARBA" id="ARBA00022840"/>
    </source>
</evidence>
<evidence type="ECO:0000313" key="6">
    <source>
        <dbReference type="Proteomes" id="UP000254343"/>
    </source>
</evidence>
<dbReference type="Proteomes" id="UP000254343">
    <property type="component" value="Unassembled WGS sequence"/>
</dbReference>
<dbReference type="SMART" id="SM00797">
    <property type="entry name" value="AHS2"/>
    <property type="match status" value="1"/>
</dbReference>
<dbReference type="Gene3D" id="2.40.100.10">
    <property type="entry name" value="Cyclophilin-like"/>
    <property type="match status" value="1"/>
</dbReference>
<dbReference type="PANTHER" id="PTHR43309">
    <property type="entry name" value="5-OXOPROLINASE SUBUNIT C"/>
    <property type="match status" value="1"/>
</dbReference>
<dbReference type="GO" id="GO:0016787">
    <property type="term" value="F:hydrolase activity"/>
    <property type="evidence" value="ECO:0007669"/>
    <property type="project" value="UniProtKB-KW"/>
</dbReference>
<dbReference type="InterPro" id="IPR052708">
    <property type="entry name" value="PxpC"/>
</dbReference>
<evidence type="ECO:0000259" key="4">
    <source>
        <dbReference type="SMART" id="SM00797"/>
    </source>
</evidence>
<dbReference type="EMBL" id="UIGB01000001">
    <property type="protein sequence ID" value="SUU84980.1"/>
    <property type="molecule type" value="Genomic_DNA"/>
</dbReference>
<reference evidence="5 6" key="1">
    <citation type="submission" date="2018-06" db="EMBL/GenBank/DDBJ databases">
        <authorList>
            <consortium name="Pathogen Informatics"/>
            <person name="Doyle S."/>
        </authorList>
    </citation>
    <scope>NUCLEOTIDE SEQUENCE [LARGE SCALE GENOMIC DNA]</scope>
    <source>
        <strain evidence="5 6">NCTC12722</strain>
    </source>
</reference>
<organism evidence="5 6">
    <name type="scientific">Afipia felis</name>
    <name type="common">Cat scratch disease bacillus</name>
    <dbReference type="NCBI Taxonomy" id="1035"/>
    <lineage>
        <taxon>Bacteria</taxon>
        <taxon>Pseudomonadati</taxon>
        <taxon>Pseudomonadota</taxon>
        <taxon>Alphaproteobacteria</taxon>
        <taxon>Hyphomicrobiales</taxon>
        <taxon>Nitrobacteraceae</taxon>
        <taxon>Afipia</taxon>
    </lineage>
</organism>
<dbReference type="InterPro" id="IPR003778">
    <property type="entry name" value="CT_A_B"/>
</dbReference>
<dbReference type="GO" id="GO:0005524">
    <property type="term" value="F:ATP binding"/>
    <property type="evidence" value="ECO:0007669"/>
    <property type="project" value="UniProtKB-KW"/>
</dbReference>
<proteinExistence type="predicted"/>
<evidence type="ECO:0000256" key="2">
    <source>
        <dbReference type="ARBA" id="ARBA00022801"/>
    </source>
</evidence>
<dbReference type="OrthoDB" id="9768696at2"/>
<keyword evidence="2 5" id="KW-0378">Hydrolase</keyword>
<evidence type="ECO:0000313" key="5">
    <source>
        <dbReference type="EMBL" id="SUU84980.1"/>
    </source>
</evidence>
<evidence type="ECO:0000256" key="1">
    <source>
        <dbReference type="ARBA" id="ARBA00022741"/>
    </source>
</evidence>